<dbReference type="GO" id="GO:0001682">
    <property type="term" value="P:tRNA 5'-leader removal"/>
    <property type="evidence" value="ECO:0007669"/>
    <property type="project" value="InterPro"/>
</dbReference>
<protein>
    <recommendedName>
        <fullName evidence="2">Ribosomal protein eL8/eL30/eS12/Gadd45 domain-containing protein</fullName>
    </recommendedName>
</protein>
<dbReference type="GO" id="GO:0004526">
    <property type="term" value="F:ribonuclease P activity"/>
    <property type="evidence" value="ECO:0007669"/>
    <property type="project" value="TreeGrafter"/>
</dbReference>
<name>A0A0L7RJ95_9HYME</name>
<evidence type="ECO:0000313" key="3">
    <source>
        <dbReference type="EMBL" id="KOC70816.1"/>
    </source>
</evidence>
<dbReference type="Pfam" id="PF01248">
    <property type="entry name" value="Ribosomal_L7Ae"/>
    <property type="match status" value="1"/>
</dbReference>
<dbReference type="AlphaFoldDB" id="A0A0L7RJ95"/>
<evidence type="ECO:0000256" key="1">
    <source>
        <dbReference type="SAM" id="MobiDB-lite"/>
    </source>
</evidence>
<accession>A0A0L7RJ95</accession>
<feature type="domain" description="Ribosomal protein eL8/eL30/eS12/Gadd45" evidence="2">
    <location>
        <begin position="101"/>
        <end position="150"/>
    </location>
</feature>
<proteinExistence type="predicted"/>
<dbReference type="GO" id="GO:0000172">
    <property type="term" value="C:ribonuclease MRP complex"/>
    <property type="evidence" value="ECO:0007669"/>
    <property type="project" value="InterPro"/>
</dbReference>
<gene>
    <name evidence="3" type="ORF">WH47_02082</name>
</gene>
<sequence length="363" mass="41274">MKTPVLSKQQQRQSLSAKKSQNKGLRNVLAQPQDNFWPIVDAEKCPILEELLNKLMPAIKRPSNSIPWSQLRHMKKEERAQAKKEALGKEENVPNPEMVTSIILGINAITRSLEKENVCCILMDANIDPHLLVKHIIHMAQNKKVPILMFPKLKTVTLNTIGFATAACALKNLVMDSPDHHFHPLYMTIYDIFKDIPLPKNTLQLFKDIESSEQTILYKEDKISIEDESEIAPSEPVKFTLSTNVYMYRSSCKERAFVPPSATEGSTSEPIIEKMEHEDFISISKYSTDEYDRSIKKGTRYTNANESKNSKKRGNNVNKTSTNVTYLPLKVKRLQGNANRVKATKISKTKEKIVKKSIAKYTS</sequence>
<dbReference type="GO" id="GO:0033204">
    <property type="term" value="F:ribonuclease P RNA binding"/>
    <property type="evidence" value="ECO:0007669"/>
    <property type="project" value="TreeGrafter"/>
</dbReference>
<dbReference type="GO" id="GO:0005655">
    <property type="term" value="C:nucleolar ribonuclease P complex"/>
    <property type="evidence" value="ECO:0007669"/>
    <property type="project" value="InterPro"/>
</dbReference>
<feature type="region of interest" description="Disordered" evidence="1">
    <location>
        <begin position="300"/>
        <end position="323"/>
    </location>
</feature>
<dbReference type="Gene3D" id="3.30.1330.30">
    <property type="match status" value="1"/>
</dbReference>
<reference evidence="3 4" key="1">
    <citation type="submission" date="2015-07" db="EMBL/GenBank/DDBJ databases">
        <title>The genome of Habropoda laboriosa.</title>
        <authorList>
            <person name="Pan H."/>
            <person name="Kapheim K."/>
        </authorList>
    </citation>
    <scope>NUCLEOTIDE SEQUENCE [LARGE SCALE GENOMIC DNA]</scope>
    <source>
        <strain evidence="3">0110345459</strain>
    </source>
</reference>
<dbReference type="OrthoDB" id="20109at2759"/>
<organism evidence="3 4">
    <name type="scientific">Habropoda laboriosa</name>
    <dbReference type="NCBI Taxonomy" id="597456"/>
    <lineage>
        <taxon>Eukaryota</taxon>
        <taxon>Metazoa</taxon>
        <taxon>Ecdysozoa</taxon>
        <taxon>Arthropoda</taxon>
        <taxon>Hexapoda</taxon>
        <taxon>Insecta</taxon>
        <taxon>Pterygota</taxon>
        <taxon>Neoptera</taxon>
        <taxon>Endopterygota</taxon>
        <taxon>Hymenoptera</taxon>
        <taxon>Apocrita</taxon>
        <taxon>Aculeata</taxon>
        <taxon>Apoidea</taxon>
        <taxon>Anthophila</taxon>
        <taxon>Apidae</taxon>
        <taxon>Habropoda</taxon>
    </lineage>
</organism>
<evidence type="ECO:0000313" key="4">
    <source>
        <dbReference type="Proteomes" id="UP000053825"/>
    </source>
</evidence>
<feature type="region of interest" description="Disordered" evidence="1">
    <location>
        <begin position="1"/>
        <end position="25"/>
    </location>
</feature>
<dbReference type="InterPro" id="IPR029064">
    <property type="entry name" value="Ribosomal_eL30-like_sf"/>
</dbReference>
<evidence type="ECO:0000259" key="2">
    <source>
        <dbReference type="Pfam" id="PF01248"/>
    </source>
</evidence>
<dbReference type="InterPro" id="IPR042848">
    <property type="entry name" value="Rpp38"/>
</dbReference>
<dbReference type="SUPFAM" id="SSF55315">
    <property type="entry name" value="L30e-like"/>
    <property type="match status" value="1"/>
</dbReference>
<keyword evidence="4" id="KW-1185">Reference proteome</keyword>
<dbReference type="Proteomes" id="UP000053825">
    <property type="component" value="Unassembled WGS sequence"/>
</dbReference>
<dbReference type="PANTHER" id="PTHR46948">
    <property type="entry name" value="RIBONUCLEASE P PROTEIN SUBUNIT P38"/>
    <property type="match status" value="1"/>
</dbReference>
<dbReference type="GO" id="GO:0001650">
    <property type="term" value="C:fibrillar center"/>
    <property type="evidence" value="ECO:0007669"/>
    <property type="project" value="TreeGrafter"/>
</dbReference>
<dbReference type="PANTHER" id="PTHR46948:SF1">
    <property type="entry name" value="RIBONUCLEASE P PROTEIN SUBUNIT P38"/>
    <property type="match status" value="1"/>
</dbReference>
<dbReference type="EMBL" id="KQ414582">
    <property type="protein sequence ID" value="KOC70816.1"/>
    <property type="molecule type" value="Genomic_DNA"/>
</dbReference>
<dbReference type="InterPro" id="IPR004038">
    <property type="entry name" value="Ribosomal_eL8/eL30/eS12/Gad45"/>
</dbReference>
<dbReference type="STRING" id="597456.A0A0L7RJ95"/>